<reference evidence="2 3" key="1">
    <citation type="journal article" date="2023" name="Genome Announc.">
        <title>Pan-Genome Analyses of the Genus Cohnella and Proposal of the Novel Species Cohnella silvisoli sp. nov., Isolated from Forest Soil.</title>
        <authorList>
            <person name="Wang C."/>
            <person name="Mao L."/>
            <person name="Bao G."/>
            <person name="Zhu H."/>
        </authorList>
    </citation>
    <scope>NUCLEOTIDE SEQUENCE [LARGE SCALE GENOMIC DNA]</scope>
    <source>
        <strain evidence="2 3">NL03-T5-1</strain>
    </source>
</reference>
<feature type="domain" description="Cell wall-active antibiotics response LiaF-like C-terminal" evidence="1">
    <location>
        <begin position="10"/>
        <end position="97"/>
    </location>
</feature>
<accession>A0ABV1KNY0</accession>
<dbReference type="RefSeq" id="WP_232184445.1">
    <property type="nucleotide sequence ID" value="NZ_JAIOAP010000002.1"/>
</dbReference>
<name>A0ABV1KNY0_9BACL</name>
<organism evidence="2 3">
    <name type="scientific">Cohnella silvisoli</name>
    <dbReference type="NCBI Taxonomy" id="2873699"/>
    <lineage>
        <taxon>Bacteria</taxon>
        <taxon>Bacillati</taxon>
        <taxon>Bacillota</taxon>
        <taxon>Bacilli</taxon>
        <taxon>Bacillales</taxon>
        <taxon>Paenibacillaceae</taxon>
        <taxon>Cohnella</taxon>
    </lineage>
</organism>
<dbReference type="InterPro" id="IPR047793">
    <property type="entry name" value="LiaF_C"/>
</dbReference>
<proteinExistence type="predicted"/>
<sequence>MMGLVRSVYLGKDEWNLITLNISHLIGDTVIDLTKAWIPTGETTIYISQWIGDVKVYVPNDLGLEVKVIAHTFYGTNQAFERTNRGINCRIVREQRGY</sequence>
<comment type="caution">
    <text evidence="2">The sequence shown here is derived from an EMBL/GenBank/DDBJ whole genome shotgun (WGS) entry which is preliminary data.</text>
</comment>
<dbReference type="InterPro" id="IPR024425">
    <property type="entry name" value="LiaF-like_C"/>
</dbReference>
<dbReference type="EMBL" id="JASKHM010000002">
    <property type="protein sequence ID" value="MEQ4481791.1"/>
    <property type="molecule type" value="Genomic_DNA"/>
</dbReference>
<keyword evidence="3" id="KW-1185">Reference proteome</keyword>
<dbReference type="Pfam" id="PF09922">
    <property type="entry name" value="LiaF-like_C"/>
    <property type="match status" value="1"/>
</dbReference>
<dbReference type="NCBIfam" id="NF040535">
    <property type="entry name" value="LiaF_C_term"/>
    <property type="match status" value="1"/>
</dbReference>
<dbReference type="Proteomes" id="UP001493487">
    <property type="component" value="Unassembled WGS sequence"/>
</dbReference>
<protein>
    <submittedName>
        <fullName evidence="2">Cell wall-active antibiotics response protein LiaF</fullName>
    </submittedName>
</protein>
<evidence type="ECO:0000313" key="2">
    <source>
        <dbReference type="EMBL" id="MEQ4481791.1"/>
    </source>
</evidence>
<evidence type="ECO:0000313" key="3">
    <source>
        <dbReference type="Proteomes" id="UP001493487"/>
    </source>
</evidence>
<evidence type="ECO:0000259" key="1">
    <source>
        <dbReference type="Pfam" id="PF09922"/>
    </source>
</evidence>
<gene>
    <name evidence="2" type="primary">liaF</name>
    <name evidence="2" type="ORF">QJS35_05210</name>
</gene>